<keyword evidence="6" id="KW-1185">Reference proteome</keyword>
<dbReference type="InterPro" id="IPR003593">
    <property type="entry name" value="AAA+_ATPase"/>
</dbReference>
<comment type="caution">
    <text evidence="5">The sequence shown here is derived from an EMBL/GenBank/DDBJ whole genome shotgun (WGS) entry which is preliminary data.</text>
</comment>
<dbReference type="EMBL" id="JAJBZG010000005">
    <property type="protein sequence ID" value="MCB7481600.1"/>
    <property type="molecule type" value="Genomic_DNA"/>
</dbReference>
<evidence type="ECO:0000256" key="3">
    <source>
        <dbReference type="ARBA" id="ARBA00022840"/>
    </source>
</evidence>
<dbReference type="RefSeq" id="WP_229340712.1">
    <property type="nucleotide sequence ID" value="NZ_JAJBZG010000005.1"/>
</dbReference>
<feature type="domain" description="AAA+ ATPase" evidence="4">
    <location>
        <begin position="334"/>
        <end position="473"/>
    </location>
</feature>
<dbReference type="PANTHER" id="PTHR23073">
    <property type="entry name" value="26S PROTEASOME REGULATORY SUBUNIT"/>
    <property type="match status" value="1"/>
</dbReference>
<dbReference type="InterPro" id="IPR027417">
    <property type="entry name" value="P-loop_NTPase"/>
</dbReference>
<sequence length="568" mass="64848">MNTEKINQPLYAISGIYTAAKGNQFAGSVTEEYEKELQLLSEKLGIGTESAFIFSLIFTQNMENDSVGYSSIGKYLKINVVEVMARSGNFRELKETGLIEEKRRRGRFNRGNVEFIVPDPVQEAILNNRLPFVKEEPEIKSSLDILERISDLIDECGDEEISPVELFIQTNAWLDEFEHFPLLGNVKKLRLSDFEKAIFFDVLWNSITGSESTSMSRTVEAFIRSISARVKFCQRLVSGDTKLLKLNLIELEKANFFNDSGLKLGESGFKMLEEEGVKLAEVDQKDVLDHKAIKDKTLFYNEQELSSIEMLTKTFEAQRFKEVQQILEAKSLPIGVNCIFYGPPGTGKTEGVLQLARETGRDIVRVDISETKSKWFGDSEKLIKKVFTRYQKLYDIKEVAPILLFNEADAILSKRTGNSEQGVDQTRNAIQNILLEELENFKGIFIATTNLIDNLDAAFERRFLFKIEIKRPGIAARQKIWQNKIDFLSPEHCLELAQQFDFSGGEIENITRKILMHEIINAEKIDFKAILDLCRQEKFETSSGTNVEEKKTTILGFQNYKNEDPYLA</sequence>
<dbReference type="SMART" id="SM00382">
    <property type="entry name" value="AAA"/>
    <property type="match status" value="1"/>
</dbReference>
<comment type="similarity">
    <text evidence="1">Belongs to the AAA ATPase family.</text>
</comment>
<dbReference type="SUPFAM" id="SSF52540">
    <property type="entry name" value="P-loop containing nucleoside triphosphate hydrolases"/>
    <property type="match status" value="1"/>
</dbReference>
<dbReference type="CDD" id="cd19481">
    <property type="entry name" value="RecA-like_protease"/>
    <property type="match status" value="1"/>
</dbReference>
<keyword evidence="2" id="KW-0547">Nucleotide-binding</keyword>
<dbReference type="InterPro" id="IPR003959">
    <property type="entry name" value="ATPase_AAA_core"/>
</dbReference>
<evidence type="ECO:0000313" key="6">
    <source>
        <dbReference type="Proteomes" id="UP001139414"/>
    </source>
</evidence>
<reference evidence="5" key="1">
    <citation type="submission" date="2021-10" db="EMBL/GenBank/DDBJ databases">
        <title>Gramella sp. ASW11-100T, isolated from marine sediment.</title>
        <authorList>
            <person name="Xia C."/>
        </authorList>
    </citation>
    <scope>NUCLEOTIDE SEQUENCE</scope>
    <source>
        <strain evidence="5">ASW11-100</strain>
    </source>
</reference>
<evidence type="ECO:0000256" key="1">
    <source>
        <dbReference type="ARBA" id="ARBA00006914"/>
    </source>
</evidence>
<dbReference type="Proteomes" id="UP001139414">
    <property type="component" value="Unassembled WGS sequence"/>
</dbReference>
<keyword evidence="3" id="KW-0067">ATP-binding</keyword>
<dbReference type="Pfam" id="PF00004">
    <property type="entry name" value="AAA"/>
    <property type="match status" value="1"/>
</dbReference>
<accession>A0A9X1LJM4</accession>
<evidence type="ECO:0000259" key="4">
    <source>
        <dbReference type="SMART" id="SM00382"/>
    </source>
</evidence>
<proteinExistence type="inferred from homology"/>
<protein>
    <submittedName>
        <fullName evidence="5">AAA family ATPase</fullName>
    </submittedName>
</protein>
<dbReference type="GO" id="GO:0005524">
    <property type="term" value="F:ATP binding"/>
    <property type="evidence" value="ECO:0007669"/>
    <property type="project" value="UniProtKB-KW"/>
</dbReference>
<dbReference type="InterPro" id="IPR050221">
    <property type="entry name" value="26S_Proteasome_ATPase"/>
</dbReference>
<dbReference type="AlphaFoldDB" id="A0A9X1LJM4"/>
<evidence type="ECO:0000313" key="5">
    <source>
        <dbReference type="EMBL" id="MCB7481600.1"/>
    </source>
</evidence>
<dbReference type="GO" id="GO:0016887">
    <property type="term" value="F:ATP hydrolysis activity"/>
    <property type="evidence" value="ECO:0007669"/>
    <property type="project" value="InterPro"/>
</dbReference>
<gene>
    <name evidence="5" type="ORF">LGQ90_10045</name>
</gene>
<evidence type="ECO:0000256" key="2">
    <source>
        <dbReference type="ARBA" id="ARBA00022741"/>
    </source>
</evidence>
<name>A0A9X1LJM4_9FLAO</name>
<organism evidence="5 6">
    <name type="scientific">Christiangramia sediminis</name>
    <dbReference type="NCBI Taxonomy" id="2881336"/>
    <lineage>
        <taxon>Bacteria</taxon>
        <taxon>Pseudomonadati</taxon>
        <taxon>Bacteroidota</taxon>
        <taxon>Flavobacteriia</taxon>
        <taxon>Flavobacteriales</taxon>
        <taxon>Flavobacteriaceae</taxon>
        <taxon>Christiangramia</taxon>
    </lineage>
</organism>
<dbReference type="Gene3D" id="3.40.50.300">
    <property type="entry name" value="P-loop containing nucleotide triphosphate hydrolases"/>
    <property type="match status" value="1"/>
</dbReference>